<name>A0A494X1U6_9BURK</name>
<gene>
    <name evidence="1" type="ORF">D7S86_27030</name>
</gene>
<sequence>MKLTKTLLRFLHKKFKKDPLPFNAFTITCDGSDLAWVVADDVLTLTPTGGQASALTVDLSAYTLLQLVQYLASEPGYNLSALSSDYRDLSSLVLLDGSGAVSAGTNTLTGYTNVLYALMEANARELQTAHDAIDTLPDQMATTTAAGDFLDLLGSYYNVPRATGELDAVYGPRIIATVLRPASNNVALEMAIETYTGQSATVTDVVTSGVTGSVYNSDHDFDGSIDYNAVSTNVYGLFDVSYAYDLINGGDLTSFQTTVVSLINTLRAAGTHMRSIALTGSVLSDTLTPPTDSFHTLGVGVPFADTLTSPTESMSVMPTRLAQLSDTLTTPTDAASMTVSYNYDYSGLRSYNGVIEHLGGFAITEDLA</sequence>
<dbReference type="AlphaFoldDB" id="A0A494X1U6"/>
<reference evidence="1 2" key="1">
    <citation type="submission" date="2018-10" db="EMBL/GenBank/DDBJ databases">
        <title>Robbsia sp. DHC34, isolated from soil.</title>
        <authorList>
            <person name="Gao Z.-H."/>
            <person name="Qiu L.-H."/>
        </authorList>
    </citation>
    <scope>NUCLEOTIDE SEQUENCE [LARGE SCALE GENOMIC DNA]</scope>
    <source>
        <strain evidence="1 2">DHC34</strain>
    </source>
</reference>
<protein>
    <submittedName>
        <fullName evidence="1">Uncharacterized protein</fullName>
    </submittedName>
</protein>
<proteinExistence type="predicted"/>
<comment type="caution">
    <text evidence="1">The sequence shown here is derived from an EMBL/GenBank/DDBJ whole genome shotgun (WGS) entry which is preliminary data.</text>
</comment>
<evidence type="ECO:0000313" key="1">
    <source>
        <dbReference type="EMBL" id="RKP44687.1"/>
    </source>
</evidence>
<dbReference type="RefSeq" id="WP_121091234.1">
    <property type="nucleotide sequence ID" value="NZ_RBZU01000019.1"/>
</dbReference>
<organism evidence="1 2">
    <name type="scientific">Pararobbsia silviterrae</name>
    <dbReference type="NCBI Taxonomy" id="1792498"/>
    <lineage>
        <taxon>Bacteria</taxon>
        <taxon>Pseudomonadati</taxon>
        <taxon>Pseudomonadota</taxon>
        <taxon>Betaproteobacteria</taxon>
        <taxon>Burkholderiales</taxon>
        <taxon>Burkholderiaceae</taxon>
        <taxon>Pararobbsia</taxon>
    </lineage>
</organism>
<accession>A0A494X1U6</accession>
<evidence type="ECO:0000313" key="2">
    <source>
        <dbReference type="Proteomes" id="UP000270342"/>
    </source>
</evidence>
<dbReference type="EMBL" id="RBZU01000019">
    <property type="protein sequence ID" value="RKP44687.1"/>
    <property type="molecule type" value="Genomic_DNA"/>
</dbReference>
<dbReference type="OrthoDB" id="7272469at2"/>
<dbReference type="Proteomes" id="UP000270342">
    <property type="component" value="Unassembled WGS sequence"/>
</dbReference>
<keyword evidence="2" id="KW-1185">Reference proteome</keyword>